<protein>
    <submittedName>
        <fullName evidence="1">Uncharacterized protein</fullName>
    </submittedName>
</protein>
<evidence type="ECO:0000313" key="1">
    <source>
        <dbReference type="EMBL" id="KAG0588400.1"/>
    </source>
</evidence>
<dbReference type="InterPro" id="IPR011990">
    <property type="entry name" value="TPR-like_helical_dom_sf"/>
</dbReference>
<keyword evidence="2" id="KW-1185">Reference proteome</keyword>
<reference evidence="1" key="1">
    <citation type="submission" date="2020-06" db="EMBL/GenBank/DDBJ databases">
        <title>WGS assembly of Ceratodon purpureus strain R40.</title>
        <authorList>
            <person name="Carey S.B."/>
            <person name="Jenkins J."/>
            <person name="Shu S."/>
            <person name="Lovell J.T."/>
            <person name="Sreedasyam A."/>
            <person name="Maumus F."/>
            <person name="Tiley G.P."/>
            <person name="Fernandez-Pozo N."/>
            <person name="Barry K."/>
            <person name="Chen C."/>
            <person name="Wang M."/>
            <person name="Lipzen A."/>
            <person name="Daum C."/>
            <person name="Saski C.A."/>
            <person name="Payton A.C."/>
            <person name="Mcbreen J.C."/>
            <person name="Conrad R.E."/>
            <person name="Kollar L.M."/>
            <person name="Olsson S."/>
            <person name="Huttunen S."/>
            <person name="Landis J.B."/>
            <person name="Wickett N.J."/>
            <person name="Johnson M.G."/>
            <person name="Rensing S.A."/>
            <person name="Grimwood J."/>
            <person name="Schmutz J."/>
            <person name="Mcdaniel S.F."/>
        </authorList>
    </citation>
    <scope>NUCLEOTIDE SEQUENCE</scope>
    <source>
        <strain evidence="1">R40</strain>
    </source>
</reference>
<evidence type="ECO:0000313" key="2">
    <source>
        <dbReference type="Proteomes" id="UP000822688"/>
    </source>
</evidence>
<name>A0A8T0IXD5_CERPU</name>
<comment type="caution">
    <text evidence="1">The sequence shown here is derived from an EMBL/GenBank/DDBJ whole genome shotgun (WGS) entry which is preliminary data.</text>
</comment>
<dbReference type="GO" id="GO:0005739">
    <property type="term" value="C:mitochondrion"/>
    <property type="evidence" value="ECO:0007669"/>
    <property type="project" value="TreeGrafter"/>
</dbReference>
<accession>A0A8T0IXD5</accession>
<dbReference type="PANTHER" id="PTHR47868">
    <property type="entry name" value="OS05G0457700 PROTEIN"/>
    <property type="match status" value="1"/>
</dbReference>
<gene>
    <name evidence="1" type="ORF">KC19_2G240100</name>
</gene>
<dbReference type="EMBL" id="CM026422">
    <property type="protein sequence ID" value="KAG0588400.1"/>
    <property type="molecule type" value="Genomic_DNA"/>
</dbReference>
<dbReference type="PANTHER" id="PTHR47868:SF2">
    <property type="entry name" value="OS05G0457700 PROTEIN"/>
    <property type="match status" value="1"/>
</dbReference>
<dbReference type="Proteomes" id="UP000822688">
    <property type="component" value="Chromosome 2"/>
</dbReference>
<proteinExistence type="predicted"/>
<dbReference type="Gene3D" id="1.25.40.10">
    <property type="entry name" value="Tetratricopeptide repeat domain"/>
    <property type="match status" value="1"/>
</dbReference>
<organism evidence="1 2">
    <name type="scientific">Ceratodon purpureus</name>
    <name type="common">Fire moss</name>
    <name type="synonym">Dicranum purpureum</name>
    <dbReference type="NCBI Taxonomy" id="3225"/>
    <lineage>
        <taxon>Eukaryota</taxon>
        <taxon>Viridiplantae</taxon>
        <taxon>Streptophyta</taxon>
        <taxon>Embryophyta</taxon>
        <taxon>Bryophyta</taxon>
        <taxon>Bryophytina</taxon>
        <taxon>Bryopsida</taxon>
        <taxon>Dicranidae</taxon>
        <taxon>Pseudoditrichales</taxon>
        <taxon>Ditrichaceae</taxon>
        <taxon>Ceratodon</taxon>
    </lineage>
</organism>
<sequence>MAMGWAIIFSRRMTKGCFRRVAVLSSLSDALVPQLSRGSAGAGYHSAEVVRSICAQSAWQLQRRGGEDVRRGFVDLRDWASAQQRWYARSNNEKAKPDPDTIATEMIKYAASCRSVETYHAEAVRVLEQGRLYLLSEGSSAATAHGRVLLTLATFYVDRAKFTDAVDALQGASDLEPAGLGVRVAALEALAGLCLRLHQEEPALKFAHSSGLLVTAAGDAVPTDELKELQFRSKAVAALAALVCARCGAVDTRLFEDVPTWLGENSRRTAGVAAAMFSLAQCAHVGGYFKIAGELYGRTIAIIRNSKDAASEGTLASVAMAPDEVHVGALAGLGQLASHIGIFSHVFRKFDEAEGKITEALTLAEKINGDKHPRVGVILACLADVYARRERGTGDNIIPEGLYRRCLEYLGSPSIDVPDTGKQVDFVDIMALSRARYAEIISKSLNRGEEADKLQKWASKMWKGPRPLMDLMKVDSAQTTLKEKSKGSATNSTIGKVEGHVVIDVRLGRVIWKVSS</sequence>
<dbReference type="AlphaFoldDB" id="A0A8T0IXD5"/>